<dbReference type="PROSITE" id="PS50893">
    <property type="entry name" value="ABC_TRANSPORTER_2"/>
    <property type="match status" value="2"/>
</dbReference>
<dbReference type="SMART" id="SM00382">
    <property type="entry name" value="AAA"/>
    <property type="match status" value="2"/>
</dbReference>
<dbReference type="Proteomes" id="UP000185207">
    <property type="component" value="Unassembled WGS sequence"/>
</dbReference>
<evidence type="ECO:0000256" key="1">
    <source>
        <dbReference type="ARBA" id="ARBA00022741"/>
    </source>
</evidence>
<keyword evidence="1" id="KW-0547">Nucleotide-binding</keyword>
<dbReference type="Pfam" id="PF00005">
    <property type="entry name" value="ABC_tran"/>
    <property type="match status" value="2"/>
</dbReference>
<feature type="domain" description="ABC transporter" evidence="3">
    <location>
        <begin position="13"/>
        <end position="254"/>
    </location>
</feature>
<dbReference type="InterPro" id="IPR003593">
    <property type="entry name" value="AAA+_ATPase"/>
</dbReference>
<dbReference type="GO" id="GO:0005524">
    <property type="term" value="F:ATP binding"/>
    <property type="evidence" value="ECO:0007669"/>
    <property type="project" value="UniProtKB-KW"/>
</dbReference>
<dbReference type="STRING" id="1416779.SAMN05444409_0499"/>
<evidence type="ECO:0000256" key="2">
    <source>
        <dbReference type="ARBA" id="ARBA00022840"/>
    </source>
</evidence>
<dbReference type="SUPFAM" id="SSF52540">
    <property type="entry name" value="P-loop containing nucleoside triphosphate hydrolases"/>
    <property type="match status" value="2"/>
</dbReference>
<dbReference type="AlphaFoldDB" id="A0A1N6ED55"/>
<dbReference type="InterPro" id="IPR027417">
    <property type="entry name" value="P-loop_NTPase"/>
</dbReference>
<protein>
    <submittedName>
        <fullName evidence="4">Molybdate transport system ATP-binding protein</fullName>
    </submittedName>
</protein>
<dbReference type="EMBL" id="FSRK01000001">
    <property type="protein sequence ID" value="SIN80936.1"/>
    <property type="molecule type" value="Genomic_DNA"/>
</dbReference>
<reference evidence="5" key="1">
    <citation type="submission" date="2016-11" db="EMBL/GenBank/DDBJ databases">
        <authorList>
            <person name="Varghese N."/>
            <person name="Submissions S."/>
        </authorList>
    </citation>
    <scope>NUCLEOTIDE SEQUENCE [LARGE SCALE GENOMIC DNA]</scope>
    <source>
        <strain evidence="5">DSM 27623</strain>
    </source>
</reference>
<dbReference type="GO" id="GO:0016887">
    <property type="term" value="F:ATP hydrolysis activity"/>
    <property type="evidence" value="ECO:0007669"/>
    <property type="project" value="InterPro"/>
</dbReference>
<feature type="domain" description="ABC transporter" evidence="3">
    <location>
        <begin position="268"/>
        <end position="504"/>
    </location>
</feature>
<proteinExistence type="predicted"/>
<keyword evidence="2 4" id="KW-0067">ATP-binding</keyword>
<accession>A0A1N6ED55</accession>
<evidence type="ECO:0000313" key="5">
    <source>
        <dbReference type="Proteomes" id="UP000185207"/>
    </source>
</evidence>
<organism evidence="4 5">
    <name type="scientific">Epilithonimonas zeae</name>
    <dbReference type="NCBI Taxonomy" id="1416779"/>
    <lineage>
        <taxon>Bacteria</taxon>
        <taxon>Pseudomonadati</taxon>
        <taxon>Bacteroidota</taxon>
        <taxon>Flavobacteriia</taxon>
        <taxon>Flavobacteriales</taxon>
        <taxon>Weeksellaceae</taxon>
        <taxon>Chryseobacterium group</taxon>
        <taxon>Epilithonimonas</taxon>
    </lineage>
</organism>
<sequence length="504" mass="58535">MRLENKIMSTPIIKISNLNFQYGDQVILKDLNWEISSGECWMLGGLSGSGKTTLAKIISGEIKNFEGKVEINFNENSKLPKKVLYASNWFQFSNLEGDRNFYYQQRYNQFAKNDTLTVFAEMNHFRKEENLDFRILESYLEPFGFENFKNQQLIELSSGEHKKLQLLKALWLKPQILIIDQPYTGLDVKSRQFLNQAFDNLIKENVILILINNDDEYPESVQYFVEIENGKLIHKNSPKDFSKGEERTPKSLPFFLQNNQENEQESLIKLENINISYGEKQVLKNIYWEVNMGERWLLQGPNGSGKSTLLSLLNGDHPQAYSNEIYLFGKKRGSGESIWDIKEKIGMISPELHWYFDMNANVGQTIASGFFDSMSLYQKLSFNQQQQLDQILYFFDLKEDKNKKLNTLPLGKQRLALLARTLIKKPKLLILDEPCQGMDNEQTQYFNQVIDDLSIQGQSLIYVGHFESQLPKKLSHKLVLENGIMKINNRVELKVLKDNLLSQI</sequence>
<name>A0A1N6ED55_9FLAO</name>
<dbReference type="InterPro" id="IPR003439">
    <property type="entry name" value="ABC_transporter-like_ATP-bd"/>
</dbReference>
<evidence type="ECO:0000259" key="3">
    <source>
        <dbReference type="PROSITE" id="PS50893"/>
    </source>
</evidence>
<dbReference type="PANTHER" id="PTHR43158">
    <property type="entry name" value="SKFA PEPTIDE EXPORT ATP-BINDING PROTEIN SKFE"/>
    <property type="match status" value="1"/>
</dbReference>
<dbReference type="PANTHER" id="PTHR43158:SF2">
    <property type="entry name" value="SKFA PEPTIDE EXPORT ATP-BINDING PROTEIN SKFE"/>
    <property type="match status" value="1"/>
</dbReference>
<gene>
    <name evidence="4" type="ORF">SAMN05444409_0499</name>
</gene>
<dbReference type="Gene3D" id="3.40.50.300">
    <property type="entry name" value="P-loop containing nucleotide triphosphate hydrolases"/>
    <property type="match status" value="2"/>
</dbReference>
<evidence type="ECO:0000313" key="4">
    <source>
        <dbReference type="EMBL" id="SIN80936.1"/>
    </source>
</evidence>
<keyword evidence="5" id="KW-1185">Reference proteome</keyword>